<sequence>MRFYVDCAGARGKRAFGAWRNLEHTQQMQRLAGTEEAGRKTPPTFTVDALVQNPQFLEVLQAGARTLISMNDLFPRIARLVAAHQRWMLTQAAYALHLERDPNDADSGITAARLLKVMRETGAASRNTATAFLAELVAYKLLRPANGGRTKRTRPLEPTEISENAMRLWFKTQMSTLDLLDGGSRVRRLETDPGIFERAQPRVARRLLSDPRWTQPPESVAIFVWSESGGVILDDLMARPPTLAVHGKVWVDVSLARLAERYLISNTHIRRLFARAEAADFIGKGDDGARGRFWLSSRLIEEYASWEAVKFEALADAFDQSVVAYP</sequence>
<name>A0A2L0H586_RHIFR</name>
<protein>
    <submittedName>
        <fullName evidence="1">Uncharacterized protein</fullName>
    </submittedName>
</protein>
<dbReference type="AlphaFoldDB" id="A0A2L0H586"/>
<evidence type="ECO:0000313" key="2">
    <source>
        <dbReference type="Proteomes" id="UP000239340"/>
    </source>
</evidence>
<organism evidence="1 2">
    <name type="scientific">Rhizobium fredii</name>
    <name type="common">Sinorhizobium fredii</name>
    <dbReference type="NCBI Taxonomy" id="380"/>
    <lineage>
        <taxon>Bacteria</taxon>
        <taxon>Pseudomonadati</taxon>
        <taxon>Pseudomonadota</taxon>
        <taxon>Alphaproteobacteria</taxon>
        <taxon>Hyphomicrobiales</taxon>
        <taxon>Rhizobiaceae</taxon>
        <taxon>Sinorhizobium/Ensifer group</taxon>
        <taxon>Sinorhizobium</taxon>
    </lineage>
</organism>
<dbReference type="EMBL" id="CP024307">
    <property type="protein sequence ID" value="AUX76614.1"/>
    <property type="molecule type" value="Genomic_DNA"/>
</dbReference>
<dbReference type="Proteomes" id="UP000239340">
    <property type="component" value="Chromosome"/>
</dbReference>
<evidence type="ECO:0000313" key="1">
    <source>
        <dbReference type="EMBL" id="AUX76614.1"/>
    </source>
</evidence>
<reference evidence="1 2" key="1">
    <citation type="submission" date="2017-10" db="EMBL/GenBank/DDBJ databases">
        <title>Analysis of the genome sequences of Rhizobium populations associated to common bean (phaseolus vulgaris).</title>
        <authorList>
            <person name="Bustos P."/>
            <person name="Santamaria R.I."/>
            <person name="Miranda-Sanchez F."/>
            <person name="Perez-Carrascal O."/>
            <person name="Juarez S."/>
            <person name="Lozano L."/>
            <person name="Martinez-Flores I."/>
            <person name="Vinuesa P."/>
            <person name="Martinez-Romero E."/>
            <person name="Cevallos M.A."/>
            <person name="Romero D."/>
            <person name="Davila G."/>
            <person name="Gonzalez V."/>
        </authorList>
    </citation>
    <scope>NUCLEOTIDE SEQUENCE [LARGE SCALE GENOMIC DNA]</scope>
    <source>
        <strain evidence="1 2">NXT3</strain>
    </source>
</reference>
<proteinExistence type="predicted"/>
<gene>
    <name evidence="1" type="ORF">NXT3_CH02049</name>
</gene>
<accession>A0A2L0H586</accession>